<gene>
    <name evidence="9" type="ORF">KHA94_20640</name>
</gene>
<feature type="transmembrane region" description="Helical" evidence="7">
    <location>
        <begin position="177"/>
        <end position="199"/>
    </location>
</feature>
<dbReference type="InterPro" id="IPR035906">
    <property type="entry name" value="MetI-like_sf"/>
</dbReference>
<evidence type="ECO:0000256" key="7">
    <source>
        <dbReference type="RuleBase" id="RU363032"/>
    </source>
</evidence>
<name>A0ABS5NXI9_9BACI</name>
<dbReference type="Gene3D" id="1.10.3720.10">
    <property type="entry name" value="MetI-like"/>
    <property type="match status" value="1"/>
</dbReference>
<keyword evidence="4 7" id="KW-0812">Transmembrane</keyword>
<evidence type="ECO:0000313" key="10">
    <source>
        <dbReference type="Proteomes" id="UP000681027"/>
    </source>
</evidence>
<evidence type="ECO:0000256" key="3">
    <source>
        <dbReference type="ARBA" id="ARBA00022475"/>
    </source>
</evidence>
<keyword evidence="3" id="KW-1003">Cell membrane</keyword>
<feature type="transmembrane region" description="Helical" evidence="7">
    <location>
        <begin position="205"/>
        <end position="227"/>
    </location>
</feature>
<feature type="domain" description="ABC transmembrane type-1" evidence="8">
    <location>
        <begin position="70"/>
        <end position="253"/>
    </location>
</feature>
<feature type="transmembrane region" description="Helical" evidence="7">
    <location>
        <begin position="74"/>
        <end position="94"/>
    </location>
</feature>
<evidence type="ECO:0000256" key="2">
    <source>
        <dbReference type="ARBA" id="ARBA00022448"/>
    </source>
</evidence>
<comment type="caution">
    <text evidence="9">The sequence shown here is derived from an EMBL/GenBank/DDBJ whole genome shotgun (WGS) entry which is preliminary data.</text>
</comment>
<proteinExistence type="inferred from homology"/>
<dbReference type="PANTHER" id="PTHR30043">
    <property type="entry name" value="PHOSPHONATES TRANSPORT SYSTEM PERMEASE PROTEIN"/>
    <property type="match status" value="1"/>
</dbReference>
<dbReference type="PANTHER" id="PTHR30043:SF1">
    <property type="entry name" value="ABC TRANSPORT SYSTEM PERMEASE PROTEIN P69"/>
    <property type="match status" value="1"/>
</dbReference>
<dbReference type="EMBL" id="JAGYPM010000005">
    <property type="protein sequence ID" value="MBS4192555.1"/>
    <property type="molecule type" value="Genomic_DNA"/>
</dbReference>
<dbReference type="RefSeq" id="WP_213104189.1">
    <property type="nucleotide sequence ID" value="NZ_JAGYPM010000005.1"/>
</dbReference>
<dbReference type="Proteomes" id="UP000681027">
    <property type="component" value="Unassembled WGS sequence"/>
</dbReference>
<protein>
    <submittedName>
        <fullName evidence="9">ABC transporter permease subunit</fullName>
    </submittedName>
</protein>
<comment type="similarity">
    <text evidence="7">Belongs to the binding-protein-dependent transport system permease family.</text>
</comment>
<organism evidence="9 10">
    <name type="scientific">Cytobacillus citreus</name>
    <dbReference type="NCBI Taxonomy" id="2833586"/>
    <lineage>
        <taxon>Bacteria</taxon>
        <taxon>Bacillati</taxon>
        <taxon>Bacillota</taxon>
        <taxon>Bacilli</taxon>
        <taxon>Bacillales</taxon>
        <taxon>Bacillaceae</taxon>
        <taxon>Cytobacillus</taxon>
    </lineage>
</organism>
<keyword evidence="5 7" id="KW-1133">Transmembrane helix</keyword>
<evidence type="ECO:0000256" key="5">
    <source>
        <dbReference type="ARBA" id="ARBA00022989"/>
    </source>
</evidence>
<evidence type="ECO:0000256" key="4">
    <source>
        <dbReference type="ARBA" id="ARBA00022692"/>
    </source>
</evidence>
<feature type="transmembrane region" description="Helical" evidence="7">
    <location>
        <begin position="12"/>
        <end position="31"/>
    </location>
</feature>
<evidence type="ECO:0000256" key="6">
    <source>
        <dbReference type="ARBA" id="ARBA00023136"/>
    </source>
</evidence>
<evidence type="ECO:0000259" key="8">
    <source>
        <dbReference type="PROSITE" id="PS50928"/>
    </source>
</evidence>
<evidence type="ECO:0000313" key="9">
    <source>
        <dbReference type="EMBL" id="MBS4192555.1"/>
    </source>
</evidence>
<reference evidence="9 10" key="1">
    <citation type="submission" date="2021-05" db="EMBL/GenBank/DDBJ databases">
        <title>Novel Bacillus species.</title>
        <authorList>
            <person name="Liu G."/>
        </authorList>
    </citation>
    <scope>NUCLEOTIDE SEQUENCE [LARGE SCALE GENOMIC DNA]</scope>
    <source>
        <strain evidence="9 10">FJAT-49705</strain>
    </source>
</reference>
<dbReference type="Pfam" id="PF00528">
    <property type="entry name" value="BPD_transp_1"/>
    <property type="match status" value="1"/>
</dbReference>
<comment type="subcellular location">
    <subcellularLocation>
        <location evidence="1 7">Cell membrane</location>
        <topology evidence="1 7">Multi-pass membrane protein</topology>
    </subcellularLocation>
</comment>
<keyword evidence="2 7" id="KW-0813">Transport</keyword>
<keyword evidence="10" id="KW-1185">Reference proteome</keyword>
<feature type="transmembrane region" description="Helical" evidence="7">
    <location>
        <begin position="234"/>
        <end position="256"/>
    </location>
</feature>
<sequence>MQADIFKKKKLNTAVFILLVCFVTFIAATITEFSIAKGIASVPKAIQWSFSNFYPTKESLTKLPDILDKMKETLLISIAATTVAALLAMIFAIFGSTATRVNAFFGGICRGIATVFRNIDTAAWAMILLFSFGQSPLTGYFALFFGSFGFLTRAFVETIDEVSSSSVEALKATGASYFTIIFQSVIPSCIPQIISWVLFMVETNIRSATLVGLLAGSGIGFAFDLYYKSLNYHTASLVVIVIVVSILFIELISNYVRRVIL</sequence>
<keyword evidence="6 7" id="KW-0472">Membrane</keyword>
<dbReference type="InterPro" id="IPR000515">
    <property type="entry name" value="MetI-like"/>
</dbReference>
<evidence type="ECO:0000256" key="1">
    <source>
        <dbReference type="ARBA" id="ARBA00004651"/>
    </source>
</evidence>
<dbReference type="CDD" id="cd06261">
    <property type="entry name" value="TM_PBP2"/>
    <property type="match status" value="1"/>
</dbReference>
<dbReference type="PROSITE" id="PS50928">
    <property type="entry name" value="ABC_TM1"/>
    <property type="match status" value="1"/>
</dbReference>
<dbReference type="SUPFAM" id="SSF161098">
    <property type="entry name" value="MetI-like"/>
    <property type="match status" value="1"/>
</dbReference>
<accession>A0ABS5NXI9</accession>